<gene>
    <name evidence="1" type="ORF">AXF42_Ash014785</name>
</gene>
<name>A0A2H9ZWB0_9ASPA</name>
<keyword evidence="2" id="KW-1185">Reference proteome</keyword>
<sequence length="118" mass="12973">MNCKPNLKDLVVIFPIVYDSRKPASEELHSRRRLPLKEGRPRGFLSEVHGVEGLPVHGVRGKRRKKTTVAVQALFRIMEKHTCKLYFHSFASGQELGGDMRSHVAVAAAVAVTAAAAA</sequence>
<evidence type="ECO:0000313" key="1">
    <source>
        <dbReference type="EMBL" id="PKA47589.1"/>
    </source>
</evidence>
<dbReference type="AlphaFoldDB" id="A0A2H9ZWB0"/>
<reference evidence="1 2" key="1">
    <citation type="journal article" date="2017" name="Nature">
        <title>The Apostasia genome and the evolution of orchids.</title>
        <authorList>
            <person name="Zhang G.Q."/>
            <person name="Liu K.W."/>
            <person name="Li Z."/>
            <person name="Lohaus R."/>
            <person name="Hsiao Y.Y."/>
            <person name="Niu S.C."/>
            <person name="Wang J.Y."/>
            <person name="Lin Y.C."/>
            <person name="Xu Q."/>
            <person name="Chen L.J."/>
            <person name="Yoshida K."/>
            <person name="Fujiwara S."/>
            <person name="Wang Z.W."/>
            <person name="Zhang Y.Q."/>
            <person name="Mitsuda N."/>
            <person name="Wang M."/>
            <person name="Liu G.H."/>
            <person name="Pecoraro L."/>
            <person name="Huang H.X."/>
            <person name="Xiao X.J."/>
            <person name="Lin M."/>
            <person name="Wu X.Y."/>
            <person name="Wu W.L."/>
            <person name="Chen Y.Y."/>
            <person name="Chang S.B."/>
            <person name="Sakamoto S."/>
            <person name="Ohme-Takagi M."/>
            <person name="Yagi M."/>
            <person name="Zeng S.J."/>
            <person name="Shen C.Y."/>
            <person name="Yeh C.M."/>
            <person name="Luo Y.B."/>
            <person name="Tsai W.C."/>
            <person name="Van de Peer Y."/>
            <person name="Liu Z.J."/>
        </authorList>
    </citation>
    <scope>NUCLEOTIDE SEQUENCE [LARGE SCALE GENOMIC DNA]</scope>
    <source>
        <strain evidence="2">cv. Shenzhen</strain>
        <tissue evidence="1">Stem</tissue>
    </source>
</reference>
<organism evidence="1 2">
    <name type="scientific">Apostasia shenzhenica</name>
    <dbReference type="NCBI Taxonomy" id="1088818"/>
    <lineage>
        <taxon>Eukaryota</taxon>
        <taxon>Viridiplantae</taxon>
        <taxon>Streptophyta</taxon>
        <taxon>Embryophyta</taxon>
        <taxon>Tracheophyta</taxon>
        <taxon>Spermatophyta</taxon>
        <taxon>Magnoliopsida</taxon>
        <taxon>Liliopsida</taxon>
        <taxon>Asparagales</taxon>
        <taxon>Orchidaceae</taxon>
        <taxon>Apostasioideae</taxon>
        <taxon>Apostasia</taxon>
    </lineage>
</organism>
<evidence type="ECO:0000313" key="2">
    <source>
        <dbReference type="Proteomes" id="UP000236161"/>
    </source>
</evidence>
<accession>A0A2H9ZWB0</accession>
<dbReference type="EMBL" id="KZ453122">
    <property type="protein sequence ID" value="PKA47589.1"/>
    <property type="molecule type" value="Genomic_DNA"/>
</dbReference>
<dbReference type="Proteomes" id="UP000236161">
    <property type="component" value="Unassembled WGS sequence"/>
</dbReference>
<proteinExistence type="predicted"/>
<protein>
    <submittedName>
        <fullName evidence="1">Uncharacterized protein</fullName>
    </submittedName>
</protein>